<organism evidence="2 3">
    <name type="scientific">Bartonella tribocorum</name>
    <dbReference type="NCBI Taxonomy" id="85701"/>
    <lineage>
        <taxon>Bacteria</taxon>
        <taxon>Pseudomonadati</taxon>
        <taxon>Pseudomonadota</taxon>
        <taxon>Alphaproteobacteria</taxon>
        <taxon>Hyphomicrobiales</taxon>
        <taxon>Bartonellaceae</taxon>
        <taxon>Bartonella</taxon>
    </lineage>
</organism>
<dbReference type="EMBL" id="NJGE01000037">
    <property type="protein sequence ID" value="PIT67913.1"/>
    <property type="molecule type" value="Genomic_DNA"/>
</dbReference>
<dbReference type="AlphaFoldDB" id="A0A2N9Y880"/>
<dbReference type="RefSeq" id="WP_100129673.1">
    <property type="nucleotide sequence ID" value="NZ_CADDYI010000030.1"/>
</dbReference>
<dbReference type="OrthoDB" id="7923929at2"/>
<comment type="caution">
    <text evidence="2">The sequence shown here is derived from an EMBL/GenBank/DDBJ whole genome shotgun (WGS) entry which is preliminary data.</text>
</comment>
<evidence type="ECO:0000313" key="3">
    <source>
        <dbReference type="Proteomes" id="UP000229839"/>
    </source>
</evidence>
<keyword evidence="1" id="KW-0472">Membrane</keyword>
<dbReference type="Proteomes" id="UP000229839">
    <property type="component" value="Unassembled WGS sequence"/>
</dbReference>
<proteinExistence type="predicted"/>
<keyword evidence="1" id="KW-1133">Transmembrane helix</keyword>
<name>A0A2N9Y880_9HYPH</name>
<keyword evidence="1" id="KW-0812">Transmembrane</keyword>
<gene>
    <name evidence="2" type="ORF">CER18_09065</name>
</gene>
<evidence type="ECO:0000256" key="1">
    <source>
        <dbReference type="SAM" id="Phobius"/>
    </source>
</evidence>
<reference evidence="2 3" key="1">
    <citation type="submission" date="2017-06" db="EMBL/GenBank/DDBJ databases">
        <title>Draft genome of Bartonella tribocorum strain L103, isolated from a rodent in Laos.</title>
        <authorList>
            <person name="Hadjadj L."/>
            <person name="Jiyipong T."/>
            <person name="Morand S."/>
            <person name="Diene S.M."/>
            <person name="Rolain J.-M."/>
        </authorList>
    </citation>
    <scope>NUCLEOTIDE SEQUENCE [LARGE SCALE GENOMIC DNA]</scope>
    <source>
        <strain evidence="2 3">L103</strain>
    </source>
</reference>
<feature type="transmembrane region" description="Helical" evidence="1">
    <location>
        <begin position="6"/>
        <end position="22"/>
    </location>
</feature>
<evidence type="ECO:0000313" key="2">
    <source>
        <dbReference type="EMBL" id="PIT67913.1"/>
    </source>
</evidence>
<protein>
    <submittedName>
        <fullName evidence="2">Uncharacterized protein</fullName>
    </submittedName>
</protein>
<accession>A0A2N9Y880</accession>
<sequence length="134" mass="15492">MPTTYECISLIISVISLGFVLYKSYKEQKEKRLGQKLQGYSVRVVSEDLTPNHPSDLEVELELVIHNPTNQIIKINHIKISQDHPFTFVNALYPNPKGKTDIEKRKNAKKIKSKTKKHVNLIDPKLEPEHLVFF</sequence>